<dbReference type="InterPro" id="IPR024654">
    <property type="entry name" value="Calcineurin-like_PHP_lpxH"/>
</dbReference>
<feature type="domain" description="Calcineurin-like phosphoesterase" evidence="3">
    <location>
        <begin position="1"/>
        <end position="160"/>
    </location>
</feature>
<reference evidence="4 5" key="1">
    <citation type="submission" date="2007-03" db="EMBL/GenBank/DDBJ databases">
        <title>Complete sequence of Desulfotomaculum reducens MI-1.</title>
        <authorList>
            <consortium name="US DOE Joint Genome Institute"/>
            <person name="Copeland A."/>
            <person name="Lucas S."/>
            <person name="Lapidus A."/>
            <person name="Barry K."/>
            <person name="Detter J.C."/>
            <person name="Glavina del Rio T."/>
            <person name="Hammon N."/>
            <person name="Israni S."/>
            <person name="Dalin E."/>
            <person name="Tice H."/>
            <person name="Pitluck S."/>
            <person name="Sims D."/>
            <person name="Brettin T."/>
            <person name="Bruce D."/>
            <person name="Han C."/>
            <person name="Tapia R."/>
            <person name="Schmutz J."/>
            <person name="Larimer F."/>
            <person name="Land M."/>
            <person name="Hauser L."/>
            <person name="Kyrpides N."/>
            <person name="Kim E."/>
            <person name="Tebo B.M."/>
            <person name="Richardson P."/>
        </authorList>
    </citation>
    <scope>NUCLEOTIDE SEQUENCE [LARGE SCALE GENOMIC DNA]</scope>
    <source>
        <strain evidence="4 5">MI-1</strain>
    </source>
</reference>
<gene>
    <name evidence="4" type="ordered locus">Dred_0738</name>
</gene>
<dbReference type="AlphaFoldDB" id="A4J2H4"/>
<dbReference type="InterPro" id="IPR029052">
    <property type="entry name" value="Metallo-depent_PP-like"/>
</dbReference>
<dbReference type="SUPFAM" id="SSF56300">
    <property type="entry name" value="Metallo-dependent phosphatases"/>
    <property type="match status" value="1"/>
</dbReference>
<organism evidence="4 5">
    <name type="scientific">Desulforamulus reducens (strain ATCC BAA-1160 / DSM 100696 / MI-1)</name>
    <name type="common">Desulfotomaculum reducens</name>
    <dbReference type="NCBI Taxonomy" id="349161"/>
    <lineage>
        <taxon>Bacteria</taxon>
        <taxon>Bacillati</taxon>
        <taxon>Bacillota</taxon>
        <taxon>Clostridia</taxon>
        <taxon>Eubacteriales</taxon>
        <taxon>Peptococcaceae</taxon>
        <taxon>Desulforamulus</taxon>
    </lineage>
</organism>
<evidence type="ECO:0000313" key="5">
    <source>
        <dbReference type="Proteomes" id="UP000001556"/>
    </source>
</evidence>
<protein>
    <recommendedName>
        <fullName evidence="2">Phosphoesterase</fullName>
        <ecNumber evidence="2">3.1.4.-</ecNumber>
    </recommendedName>
</protein>
<dbReference type="eggNOG" id="COG0622">
    <property type="taxonomic scope" value="Bacteria"/>
</dbReference>
<dbReference type="Proteomes" id="UP000001556">
    <property type="component" value="Chromosome"/>
</dbReference>
<dbReference type="EC" id="3.1.4.-" evidence="2"/>
<evidence type="ECO:0000313" key="4">
    <source>
        <dbReference type="EMBL" id="ABO49277.1"/>
    </source>
</evidence>
<dbReference type="STRING" id="349161.Dred_0738"/>
<name>A4J2H4_DESRM</name>
<dbReference type="EMBL" id="CP000612">
    <property type="protein sequence ID" value="ABO49277.1"/>
    <property type="molecule type" value="Genomic_DNA"/>
</dbReference>
<dbReference type="PANTHER" id="PTHR43165:SF1">
    <property type="entry name" value="PHOSPHODIESTERASE MJ0936"/>
    <property type="match status" value="1"/>
</dbReference>
<proteinExistence type="inferred from homology"/>
<dbReference type="Gene3D" id="3.60.21.10">
    <property type="match status" value="1"/>
</dbReference>
<dbReference type="InterPro" id="IPR000979">
    <property type="entry name" value="Phosphodiesterase_MJ0936/Vps29"/>
</dbReference>
<comment type="similarity">
    <text evidence="1 2">Belongs to the metallophosphoesterase superfamily. YfcE family.</text>
</comment>
<evidence type="ECO:0000256" key="1">
    <source>
        <dbReference type="ARBA" id="ARBA00008950"/>
    </source>
</evidence>
<evidence type="ECO:0000259" key="3">
    <source>
        <dbReference type="Pfam" id="PF12850"/>
    </source>
</evidence>
<sequence length="181" mass="20156">MRIGIISDTHGSLFYFKKALNTLGGCDYIIHGGDVLYHGPRNPLPEGYSPKELAEKINGMKNIIIARGNCDADVDQMVLQHPIQSPYVFLQLGGLKILVSHGYTRDKKEYIKMARDYGADLFIYGHTHVKELNQDENLIVLNPGSTALPKDGIHSVAVIDDGNIQLINMENQEVIKELVVK</sequence>
<dbReference type="NCBIfam" id="TIGR00040">
    <property type="entry name" value="yfcE"/>
    <property type="match status" value="1"/>
</dbReference>
<dbReference type="RefSeq" id="WP_011877113.1">
    <property type="nucleotide sequence ID" value="NC_009253.1"/>
</dbReference>
<dbReference type="PANTHER" id="PTHR43165">
    <property type="entry name" value="METALLOPHOSPHOESTERASE"/>
    <property type="match status" value="1"/>
</dbReference>
<accession>A4J2H4</accession>
<keyword evidence="2" id="KW-0479">Metal-binding</keyword>
<dbReference type="NCBIfam" id="NF006988">
    <property type="entry name" value="PRK09453.1"/>
    <property type="match status" value="1"/>
</dbReference>
<dbReference type="OrthoDB" id="9800565at2"/>
<comment type="cofactor">
    <cofactor evidence="2">
        <name>a divalent metal cation</name>
        <dbReference type="ChEBI" id="CHEBI:60240"/>
    </cofactor>
</comment>
<dbReference type="GO" id="GO:0016787">
    <property type="term" value="F:hydrolase activity"/>
    <property type="evidence" value="ECO:0007669"/>
    <property type="project" value="UniProtKB-UniRule"/>
</dbReference>
<dbReference type="GO" id="GO:0046872">
    <property type="term" value="F:metal ion binding"/>
    <property type="evidence" value="ECO:0007669"/>
    <property type="project" value="UniProtKB-KW"/>
</dbReference>
<evidence type="ECO:0000256" key="2">
    <source>
        <dbReference type="RuleBase" id="RU362039"/>
    </source>
</evidence>
<dbReference type="Pfam" id="PF12850">
    <property type="entry name" value="Metallophos_2"/>
    <property type="match status" value="1"/>
</dbReference>
<dbReference type="HOGENOM" id="CLU_063749_1_1_9"/>
<dbReference type="InterPro" id="IPR041802">
    <property type="entry name" value="MPP_YfcE"/>
</dbReference>
<dbReference type="InterPro" id="IPR053193">
    <property type="entry name" value="MetalloPDE_YfcE-like"/>
</dbReference>
<dbReference type="CDD" id="cd00841">
    <property type="entry name" value="MPP_YfcE"/>
    <property type="match status" value="1"/>
</dbReference>
<keyword evidence="5" id="KW-1185">Reference proteome</keyword>
<dbReference type="KEGG" id="drm:Dred_0738"/>